<reference evidence="1" key="1">
    <citation type="submission" date="2023-11" db="EMBL/GenBank/DDBJ databases">
        <title>The genome sequences of three competitors of mushroom-forming fungi.</title>
        <authorList>
            <person name="Beijen E."/>
            <person name="Ohm R.A."/>
        </authorList>
    </citation>
    <scope>NUCLEOTIDE SEQUENCE</scope>
    <source>
        <strain evidence="1">CBS 100526</strain>
    </source>
</reference>
<dbReference type="Proteomes" id="UP001273209">
    <property type="component" value="Unassembled WGS sequence"/>
</dbReference>
<comment type="caution">
    <text evidence="1">The sequence shown here is derived from an EMBL/GenBank/DDBJ whole genome shotgun (WGS) entry which is preliminary data.</text>
</comment>
<dbReference type="EMBL" id="JAWRVG010000075">
    <property type="protein sequence ID" value="KAK4061083.1"/>
    <property type="molecule type" value="Genomic_DNA"/>
</dbReference>
<name>A0AAE1I5A1_9HYPO</name>
<accession>A0AAE1I5A1</accession>
<sequence>MPNPSTEEGQAIRARLVKNLIDRDVLDFLDIQIIWERGRRYTLFDTIRAFSFQVMGVPKAEIVRTVEEKFTERDLSPEKQREVFIHLAWYFRCPSCKKTRTADYFENTQFKLWDKRGEPKLRTSGDCKSCQQQPNANEFELQNEHYTW</sequence>
<dbReference type="AlphaFoldDB" id="A0AAE1I5A1"/>
<dbReference type="RefSeq" id="XP_062750542.1">
    <property type="nucleotide sequence ID" value="XM_062894590.1"/>
</dbReference>
<proteinExistence type="predicted"/>
<dbReference type="GeneID" id="87914495"/>
<keyword evidence="2" id="KW-1185">Reference proteome</keyword>
<evidence type="ECO:0000313" key="2">
    <source>
        <dbReference type="Proteomes" id="UP001273209"/>
    </source>
</evidence>
<evidence type="ECO:0000313" key="1">
    <source>
        <dbReference type="EMBL" id="KAK4061083.1"/>
    </source>
</evidence>
<gene>
    <name evidence="1" type="ORF">Triagg1_10510</name>
</gene>
<protein>
    <submittedName>
        <fullName evidence="1">Uncharacterized protein</fullName>
    </submittedName>
</protein>
<organism evidence="1 2">
    <name type="scientific">Trichoderma aggressivum f. europaeum</name>
    <dbReference type="NCBI Taxonomy" id="173218"/>
    <lineage>
        <taxon>Eukaryota</taxon>
        <taxon>Fungi</taxon>
        <taxon>Dikarya</taxon>
        <taxon>Ascomycota</taxon>
        <taxon>Pezizomycotina</taxon>
        <taxon>Sordariomycetes</taxon>
        <taxon>Hypocreomycetidae</taxon>
        <taxon>Hypocreales</taxon>
        <taxon>Hypocreaceae</taxon>
        <taxon>Trichoderma</taxon>
    </lineage>
</organism>